<gene>
    <name evidence="1" type="ORF">D7X96_36220</name>
</gene>
<dbReference type="OrthoDB" id="5383230at2"/>
<proteinExistence type="predicted"/>
<organism evidence="1 2">
    <name type="scientific">Corallococcus interemptor</name>
    <dbReference type="NCBI Taxonomy" id="2316720"/>
    <lineage>
        <taxon>Bacteria</taxon>
        <taxon>Pseudomonadati</taxon>
        <taxon>Myxococcota</taxon>
        <taxon>Myxococcia</taxon>
        <taxon>Myxococcales</taxon>
        <taxon>Cystobacterineae</taxon>
        <taxon>Myxococcaceae</taxon>
        <taxon>Corallococcus</taxon>
    </lineage>
</organism>
<accession>A0A3A8PRM5</accession>
<evidence type="ECO:0000313" key="1">
    <source>
        <dbReference type="EMBL" id="RKH58919.1"/>
    </source>
</evidence>
<dbReference type="AlphaFoldDB" id="A0A3A8PRM5"/>
<dbReference type="Proteomes" id="UP000282656">
    <property type="component" value="Unassembled WGS sequence"/>
</dbReference>
<comment type="caution">
    <text evidence="1">The sequence shown here is derived from an EMBL/GenBank/DDBJ whole genome shotgun (WGS) entry which is preliminary data.</text>
</comment>
<protein>
    <submittedName>
        <fullName evidence="1">DUF3006 domain-containing protein</fullName>
    </submittedName>
</protein>
<dbReference type="EMBL" id="RAWM01000180">
    <property type="protein sequence ID" value="RKH58919.1"/>
    <property type="molecule type" value="Genomic_DNA"/>
</dbReference>
<name>A0A3A8PRM5_9BACT</name>
<keyword evidence="2" id="KW-1185">Reference proteome</keyword>
<evidence type="ECO:0000313" key="2">
    <source>
        <dbReference type="Proteomes" id="UP000282656"/>
    </source>
</evidence>
<reference evidence="2" key="1">
    <citation type="submission" date="2018-09" db="EMBL/GenBank/DDBJ databases">
        <authorList>
            <person name="Livingstone P.G."/>
            <person name="Whitworth D.E."/>
        </authorList>
    </citation>
    <scope>NUCLEOTIDE SEQUENCE [LARGE SCALE GENOMIC DNA]</scope>
    <source>
        <strain evidence="2">AB047A</strain>
    </source>
</reference>
<sequence>MATHERRTGAGVLLALGASPVRVELLEEERAQVVRTGGGQACTVERWRLPPGTREGDVIVDGLLDPERTEALRREVARKRAALAVPLPPGLEL</sequence>